<feature type="signal peptide" evidence="4">
    <location>
        <begin position="1"/>
        <end position="20"/>
    </location>
</feature>
<evidence type="ECO:0000256" key="1">
    <source>
        <dbReference type="ARBA" id="ARBA00005382"/>
    </source>
</evidence>
<dbReference type="InterPro" id="IPR033452">
    <property type="entry name" value="GH30_C"/>
</dbReference>
<feature type="domain" description="Glycosyl hydrolase family 30 beta sandwich" evidence="6">
    <location>
        <begin position="384"/>
        <end position="473"/>
    </location>
</feature>
<dbReference type="InterPro" id="IPR001139">
    <property type="entry name" value="Glyco_hydro_30"/>
</dbReference>
<proteinExistence type="inferred from homology"/>
<feature type="domain" description="Endo-beta-1,6-galactanase-like" evidence="5">
    <location>
        <begin position="30"/>
        <end position="254"/>
    </location>
</feature>
<organism evidence="7 8">
    <name type="scientific">Penicillium antarcticum</name>
    <dbReference type="NCBI Taxonomy" id="416450"/>
    <lineage>
        <taxon>Eukaryota</taxon>
        <taxon>Fungi</taxon>
        <taxon>Dikarya</taxon>
        <taxon>Ascomycota</taxon>
        <taxon>Pezizomycotina</taxon>
        <taxon>Eurotiomycetes</taxon>
        <taxon>Eurotiomycetidae</taxon>
        <taxon>Eurotiales</taxon>
        <taxon>Aspergillaceae</taxon>
        <taxon>Penicillium</taxon>
    </lineage>
</organism>
<gene>
    <name evidence="7" type="ORF">PENANT_c003G09585</name>
</gene>
<name>A0A1V6QHJ2_9EURO</name>
<protein>
    <recommendedName>
        <fullName evidence="9">Glycosyl hydrolase family 30 beta sandwich domain-containing protein</fullName>
    </recommendedName>
</protein>
<feature type="chain" id="PRO_5012573798" description="Glycosyl hydrolase family 30 beta sandwich domain-containing protein" evidence="4">
    <location>
        <begin position="21"/>
        <end position="476"/>
    </location>
</feature>
<dbReference type="SUPFAM" id="SSF51445">
    <property type="entry name" value="(Trans)glycosidases"/>
    <property type="match status" value="1"/>
</dbReference>
<dbReference type="Gene3D" id="2.60.40.1180">
    <property type="entry name" value="Golgi alpha-mannosidase II"/>
    <property type="match status" value="1"/>
</dbReference>
<dbReference type="InterPro" id="IPR013780">
    <property type="entry name" value="Glyco_hydro_b"/>
</dbReference>
<evidence type="ECO:0000256" key="3">
    <source>
        <dbReference type="ARBA" id="ARBA00022801"/>
    </source>
</evidence>
<evidence type="ECO:0000256" key="4">
    <source>
        <dbReference type="SAM" id="SignalP"/>
    </source>
</evidence>
<keyword evidence="8" id="KW-1185">Reference proteome</keyword>
<comment type="caution">
    <text evidence="7">The sequence shown here is derived from an EMBL/GenBank/DDBJ whole genome shotgun (WGS) entry which is preliminary data.</text>
</comment>
<dbReference type="InterPro" id="IPR017853">
    <property type="entry name" value="GH"/>
</dbReference>
<dbReference type="GO" id="GO:0006680">
    <property type="term" value="P:glucosylceramide catabolic process"/>
    <property type="evidence" value="ECO:0007669"/>
    <property type="project" value="TreeGrafter"/>
</dbReference>
<dbReference type="AlphaFoldDB" id="A0A1V6QHJ2"/>
<evidence type="ECO:0000256" key="2">
    <source>
        <dbReference type="ARBA" id="ARBA00022729"/>
    </source>
</evidence>
<evidence type="ECO:0008006" key="9">
    <source>
        <dbReference type="Google" id="ProtNLM"/>
    </source>
</evidence>
<dbReference type="Proteomes" id="UP000191672">
    <property type="component" value="Unassembled WGS sequence"/>
</dbReference>
<sequence length="476" mass="51344">MPSLMRTVVFVASAVTYAYAATISPTKAASISVNTVIEFQELDGFGISQAFQRAEDIFGKEGLSSKNAKHVLDLLFSIDKGAGFSILRNGIGSSNSSDSDFMNSIEPFSPGSPSAKPHYVWDRNDSGQFPLAQEAYDRGLVGLYGNAWSAPGYMKTNGDENNGGYLCGVTNTSCPSGNWMEAYADYLVQWARLYKESGVKVTNIGFLNEPEFAASYAGMLSDGTQAADFIRILAKTIKASGMNLAINCCDGIGWEEQEQMMAGLQAGPDPAENYLSVVTGHGYNSMPNFPLSTKKKTWVTEWADLSGGFTPHAFFKSGATGEGMTWARNIQVALLDANVSGFFYWIGAENSTTDSGLINLIGDEVIPSKRFWAFAQFSRFARPGARRVEATSSAPLLHVSSFLNKDGSIVTQAINNATEAYDISLKVHCSARINNARPYVTNNANDLTALAPIRVASDGTFKTRIPAHSLVSFVCS</sequence>
<keyword evidence="2 4" id="KW-0732">Signal</keyword>
<dbReference type="GO" id="GO:0004348">
    <property type="term" value="F:glucosylceramidase activity"/>
    <property type="evidence" value="ECO:0007669"/>
    <property type="project" value="InterPro"/>
</dbReference>
<accession>A0A1V6QHJ2</accession>
<dbReference type="Pfam" id="PF14587">
    <property type="entry name" value="Glyco_hydr_30_2"/>
    <property type="match status" value="1"/>
</dbReference>
<evidence type="ECO:0000313" key="8">
    <source>
        <dbReference type="Proteomes" id="UP000191672"/>
    </source>
</evidence>
<dbReference type="PANTHER" id="PTHR11069">
    <property type="entry name" value="GLUCOSYLCERAMIDASE"/>
    <property type="match status" value="1"/>
</dbReference>
<dbReference type="Pfam" id="PF17189">
    <property type="entry name" value="Glyco_hydro_30C"/>
    <property type="match status" value="1"/>
</dbReference>
<evidence type="ECO:0000259" key="6">
    <source>
        <dbReference type="Pfam" id="PF17189"/>
    </source>
</evidence>
<dbReference type="OrthoDB" id="2012278at2759"/>
<keyword evidence="3" id="KW-0378">Hydrolase</keyword>
<dbReference type="STRING" id="416450.A0A1V6QHJ2"/>
<reference evidence="8" key="1">
    <citation type="journal article" date="2017" name="Nat. Microbiol.">
        <title>Global analysis of biosynthetic gene clusters reveals vast potential of secondary metabolite production in Penicillium species.</title>
        <authorList>
            <person name="Nielsen J.C."/>
            <person name="Grijseels S."/>
            <person name="Prigent S."/>
            <person name="Ji B."/>
            <person name="Dainat J."/>
            <person name="Nielsen K.F."/>
            <person name="Frisvad J.C."/>
            <person name="Workman M."/>
            <person name="Nielsen J."/>
        </authorList>
    </citation>
    <scope>NUCLEOTIDE SEQUENCE [LARGE SCALE GENOMIC DNA]</scope>
    <source>
        <strain evidence="8">IBT 31811</strain>
    </source>
</reference>
<dbReference type="GO" id="GO:0016020">
    <property type="term" value="C:membrane"/>
    <property type="evidence" value="ECO:0007669"/>
    <property type="project" value="GOC"/>
</dbReference>
<dbReference type="EMBL" id="MDYN01000003">
    <property type="protein sequence ID" value="OQD88690.1"/>
    <property type="molecule type" value="Genomic_DNA"/>
</dbReference>
<dbReference type="InterPro" id="IPR039514">
    <property type="entry name" value="6GAL-like"/>
</dbReference>
<evidence type="ECO:0000259" key="5">
    <source>
        <dbReference type="Pfam" id="PF14587"/>
    </source>
</evidence>
<comment type="similarity">
    <text evidence="1">Belongs to the glycosyl hydrolase 30 family.</text>
</comment>
<dbReference type="SUPFAM" id="SSF51011">
    <property type="entry name" value="Glycosyl hydrolase domain"/>
    <property type="match status" value="1"/>
</dbReference>
<evidence type="ECO:0000313" key="7">
    <source>
        <dbReference type="EMBL" id="OQD88690.1"/>
    </source>
</evidence>
<dbReference type="Gene3D" id="3.20.20.80">
    <property type="entry name" value="Glycosidases"/>
    <property type="match status" value="1"/>
</dbReference>
<dbReference type="PANTHER" id="PTHR11069:SF23">
    <property type="entry name" value="LYSOSOMAL ACID GLUCOSYLCERAMIDASE"/>
    <property type="match status" value="1"/>
</dbReference>